<evidence type="ECO:0000256" key="4">
    <source>
        <dbReference type="ARBA" id="ARBA00023157"/>
    </source>
</evidence>
<dbReference type="PROSITE" id="PS51352">
    <property type="entry name" value="THIOREDOXIN_2"/>
    <property type="match status" value="1"/>
</dbReference>
<dbReference type="InterPro" id="IPR013766">
    <property type="entry name" value="Thioredoxin_domain"/>
</dbReference>
<evidence type="ECO:0000313" key="7">
    <source>
        <dbReference type="EMBL" id="KAI1729364.1"/>
    </source>
</evidence>
<evidence type="ECO:0000256" key="1">
    <source>
        <dbReference type="ARBA" id="ARBA00008987"/>
    </source>
</evidence>
<dbReference type="GO" id="GO:0045454">
    <property type="term" value="P:cell redox homeostasis"/>
    <property type="evidence" value="ECO:0007669"/>
    <property type="project" value="TreeGrafter"/>
</dbReference>
<evidence type="ECO:0000256" key="5">
    <source>
        <dbReference type="ARBA" id="ARBA00023284"/>
    </source>
</evidence>
<keyword evidence="3" id="KW-0249">Electron transport</keyword>
<gene>
    <name evidence="7" type="ORF">DdX_01601</name>
</gene>
<dbReference type="Gene3D" id="3.40.30.10">
    <property type="entry name" value="Glutaredoxin"/>
    <property type="match status" value="1"/>
</dbReference>
<dbReference type="AlphaFoldDB" id="A0AAD4R881"/>
<comment type="caution">
    <text evidence="7">The sequence shown here is derived from an EMBL/GenBank/DDBJ whole genome shotgun (WGS) entry which is preliminary data.</text>
</comment>
<dbReference type="PANTHER" id="PTHR43601:SF3">
    <property type="entry name" value="THIOREDOXIN, MITOCHONDRIAL"/>
    <property type="match status" value="1"/>
</dbReference>
<keyword evidence="4" id="KW-1015">Disulfide bond</keyword>
<dbReference type="GO" id="GO:0005739">
    <property type="term" value="C:mitochondrion"/>
    <property type="evidence" value="ECO:0007669"/>
    <property type="project" value="TreeGrafter"/>
</dbReference>
<feature type="domain" description="Thioredoxin" evidence="6">
    <location>
        <begin position="28"/>
        <end position="169"/>
    </location>
</feature>
<dbReference type="Proteomes" id="UP001201812">
    <property type="component" value="Unassembled WGS sequence"/>
</dbReference>
<organism evidence="7 8">
    <name type="scientific">Ditylenchus destructor</name>
    <dbReference type="NCBI Taxonomy" id="166010"/>
    <lineage>
        <taxon>Eukaryota</taxon>
        <taxon>Metazoa</taxon>
        <taxon>Ecdysozoa</taxon>
        <taxon>Nematoda</taxon>
        <taxon>Chromadorea</taxon>
        <taxon>Rhabditida</taxon>
        <taxon>Tylenchina</taxon>
        <taxon>Tylenchomorpha</taxon>
        <taxon>Sphaerularioidea</taxon>
        <taxon>Anguinidae</taxon>
        <taxon>Anguininae</taxon>
        <taxon>Ditylenchus</taxon>
    </lineage>
</organism>
<dbReference type="EMBL" id="JAKKPZ010000001">
    <property type="protein sequence ID" value="KAI1729364.1"/>
    <property type="molecule type" value="Genomic_DNA"/>
</dbReference>
<sequence>MITFRAGLRYANRNMRVLAGVMNGYRRQASPVCAPSFILSPPVRQLFLEQTSIRCFSAITGQNTFSVSDDEEFHEKVVNSEVPVLVDFYADWCGPCKNLGPRLESKVEAQGGKVLLAKINVDCAGDLADEYEVSGVPTVIAFKDGEVFYRFEGDTDDATIDQLLANLMLDDETNVGRSDD</sequence>
<evidence type="ECO:0000313" key="8">
    <source>
        <dbReference type="Proteomes" id="UP001201812"/>
    </source>
</evidence>
<keyword evidence="5" id="KW-0676">Redox-active center</keyword>
<dbReference type="PANTHER" id="PTHR43601">
    <property type="entry name" value="THIOREDOXIN, MITOCHONDRIAL"/>
    <property type="match status" value="1"/>
</dbReference>
<dbReference type="SUPFAM" id="SSF52833">
    <property type="entry name" value="Thioredoxin-like"/>
    <property type="match status" value="1"/>
</dbReference>
<dbReference type="FunFam" id="3.40.30.10:FF:000001">
    <property type="entry name" value="Thioredoxin"/>
    <property type="match status" value="1"/>
</dbReference>
<name>A0AAD4R881_9BILA</name>
<dbReference type="Pfam" id="PF00085">
    <property type="entry name" value="Thioredoxin"/>
    <property type="match status" value="1"/>
</dbReference>
<keyword evidence="2" id="KW-0813">Transport</keyword>
<dbReference type="InterPro" id="IPR036249">
    <property type="entry name" value="Thioredoxin-like_sf"/>
</dbReference>
<reference evidence="7" key="1">
    <citation type="submission" date="2022-01" db="EMBL/GenBank/DDBJ databases">
        <title>Genome Sequence Resource for Two Populations of Ditylenchus destructor, the Migratory Endoparasitic Phytonematode.</title>
        <authorList>
            <person name="Zhang H."/>
            <person name="Lin R."/>
            <person name="Xie B."/>
        </authorList>
    </citation>
    <scope>NUCLEOTIDE SEQUENCE</scope>
    <source>
        <strain evidence="7">BazhouSP</strain>
    </source>
</reference>
<dbReference type="PRINTS" id="PR00421">
    <property type="entry name" value="THIOREDOXIN"/>
</dbReference>
<dbReference type="PROSITE" id="PS00194">
    <property type="entry name" value="THIOREDOXIN_1"/>
    <property type="match status" value="1"/>
</dbReference>
<proteinExistence type="inferred from homology"/>
<comment type="similarity">
    <text evidence="1">Belongs to the thioredoxin family.</text>
</comment>
<dbReference type="CDD" id="cd02947">
    <property type="entry name" value="TRX_family"/>
    <property type="match status" value="1"/>
</dbReference>
<evidence type="ECO:0000256" key="2">
    <source>
        <dbReference type="ARBA" id="ARBA00022448"/>
    </source>
</evidence>
<protein>
    <submittedName>
        <fullName evidence="7">Thioredoxin domain-containing protein</fullName>
    </submittedName>
</protein>
<evidence type="ECO:0000259" key="6">
    <source>
        <dbReference type="PROSITE" id="PS51352"/>
    </source>
</evidence>
<accession>A0AAD4R881</accession>
<dbReference type="InterPro" id="IPR017937">
    <property type="entry name" value="Thioredoxin_CS"/>
</dbReference>
<keyword evidence="8" id="KW-1185">Reference proteome</keyword>
<evidence type="ECO:0000256" key="3">
    <source>
        <dbReference type="ARBA" id="ARBA00022982"/>
    </source>
</evidence>